<dbReference type="Proteomes" id="UP001610334">
    <property type="component" value="Unassembled WGS sequence"/>
</dbReference>
<evidence type="ECO:0008006" key="4">
    <source>
        <dbReference type="Google" id="ProtNLM"/>
    </source>
</evidence>
<keyword evidence="3" id="KW-1185">Reference proteome</keyword>
<proteinExistence type="predicted"/>
<evidence type="ECO:0000313" key="2">
    <source>
        <dbReference type="EMBL" id="KAL2812707.1"/>
    </source>
</evidence>
<comment type="caution">
    <text evidence="2">The sequence shown here is derived from an EMBL/GenBank/DDBJ whole genome shotgun (WGS) entry which is preliminary data.</text>
</comment>
<organism evidence="2 3">
    <name type="scientific">Aspergillus granulosus</name>
    <dbReference type="NCBI Taxonomy" id="176169"/>
    <lineage>
        <taxon>Eukaryota</taxon>
        <taxon>Fungi</taxon>
        <taxon>Dikarya</taxon>
        <taxon>Ascomycota</taxon>
        <taxon>Pezizomycotina</taxon>
        <taxon>Eurotiomycetes</taxon>
        <taxon>Eurotiomycetidae</taxon>
        <taxon>Eurotiales</taxon>
        <taxon>Aspergillaceae</taxon>
        <taxon>Aspergillus</taxon>
        <taxon>Aspergillus subgen. Nidulantes</taxon>
    </lineage>
</organism>
<sequence length="129" mass="14040">MNANIIFPSPYYANDRHKALLSLRVLSILTSLSAFHILAWATPAHMMLATTVLVGALRLVLSLLTVLTFRYGLNIPVHPGIYMAFDFIAVGLLAGWTIVMVLLIEPFSNLSYSCANGDHPSGGLLAKLE</sequence>
<name>A0ABR4HB68_9EURO</name>
<reference evidence="2 3" key="1">
    <citation type="submission" date="2024-07" db="EMBL/GenBank/DDBJ databases">
        <title>Section-level genome sequencing and comparative genomics of Aspergillus sections Usti and Cavernicolus.</title>
        <authorList>
            <consortium name="Lawrence Berkeley National Laboratory"/>
            <person name="Nybo J.L."/>
            <person name="Vesth T.C."/>
            <person name="Theobald S."/>
            <person name="Frisvad J.C."/>
            <person name="Larsen T.O."/>
            <person name="Kjaerboelling I."/>
            <person name="Rothschild-Mancinelli K."/>
            <person name="Lyhne E.K."/>
            <person name="Kogle M.E."/>
            <person name="Barry K."/>
            <person name="Clum A."/>
            <person name="Na H."/>
            <person name="Ledsgaard L."/>
            <person name="Lin J."/>
            <person name="Lipzen A."/>
            <person name="Kuo A."/>
            <person name="Riley R."/>
            <person name="Mondo S."/>
            <person name="Labutti K."/>
            <person name="Haridas S."/>
            <person name="Pangalinan J."/>
            <person name="Salamov A.A."/>
            <person name="Simmons B.A."/>
            <person name="Magnuson J.K."/>
            <person name="Chen J."/>
            <person name="Drula E."/>
            <person name="Henrissat B."/>
            <person name="Wiebenga A."/>
            <person name="Lubbers R.J."/>
            <person name="Gomes A.C."/>
            <person name="Makela M.R."/>
            <person name="Stajich J."/>
            <person name="Grigoriev I.V."/>
            <person name="Mortensen U.H."/>
            <person name="De Vries R.P."/>
            <person name="Baker S.E."/>
            <person name="Andersen M.R."/>
        </authorList>
    </citation>
    <scope>NUCLEOTIDE SEQUENCE [LARGE SCALE GENOMIC DNA]</scope>
    <source>
        <strain evidence="2 3">CBS 588.65</strain>
    </source>
</reference>
<gene>
    <name evidence="2" type="ORF">BJX63DRAFT_432407</name>
</gene>
<evidence type="ECO:0000256" key="1">
    <source>
        <dbReference type="SAM" id="Phobius"/>
    </source>
</evidence>
<keyword evidence="1" id="KW-0472">Membrane</keyword>
<dbReference type="EMBL" id="JBFXLT010000045">
    <property type="protein sequence ID" value="KAL2812707.1"/>
    <property type="molecule type" value="Genomic_DNA"/>
</dbReference>
<protein>
    <recommendedName>
        <fullName evidence="4">MARVEL domain-containing protein</fullName>
    </recommendedName>
</protein>
<accession>A0ABR4HB68</accession>
<evidence type="ECO:0000313" key="3">
    <source>
        <dbReference type="Proteomes" id="UP001610334"/>
    </source>
</evidence>
<feature type="transmembrane region" description="Helical" evidence="1">
    <location>
        <begin position="21"/>
        <end position="41"/>
    </location>
</feature>
<feature type="transmembrane region" description="Helical" evidence="1">
    <location>
        <begin position="81"/>
        <end position="104"/>
    </location>
</feature>
<keyword evidence="1" id="KW-1133">Transmembrane helix</keyword>
<keyword evidence="1" id="KW-0812">Transmembrane</keyword>
<feature type="transmembrane region" description="Helical" evidence="1">
    <location>
        <begin position="47"/>
        <end position="69"/>
    </location>
</feature>